<dbReference type="Proteomes" id="UP000019423">
    <property type="component" value="Chromosome"/>
</dbReference>
<dbReference type="RefSeq" id="WP_155832897.1">
    <property type="nucleotide sequence ID" value="NZ_CP007145.1"/>
</dbReference>
<organism evidence="1 2">
    <name type="scientific">Hymenobacter swuensis DY53</name>
    <dbReference type="NCBI Taxonomy" id="1227739"/>
    <lineage>
        <taxon>Bacteria</taxon>
        <taxon>Pseudomonadati</taxon>
        <taxon>Bacteroidota</taxon>
        <taxon>Cytophagia</taxon>
        <taxon>Cytophagales</taxon>
        <taxon>Hymenobacteraceae</taxon>
        <taxon>Hymenobacter</taxon>
    </lineage>
</organism>
<dbReference type="AlphaFoldDB" id="W8EZM4"/>
<gene>
    <name evidence="1" type="ORF">Hsw_1617</name>
</gene>
<dbReference type="HOGENOM" id="CLU_3026155_0_0_10"/>
<dbReference type="PATRIC" id="fig|1227739.3.peg.1842"/>
<evidence type="ECO:0000313" key="1">
    <source>
        <dbReference type="EMBL" id="AHJ97212.1"/>
    </source>
</evidence>
<name>W8EZM4_9BACT</name>
<accession>W8EZM4</accession>
<evidence type="ECO:0000313" key="2">
    <source>
        <dbReference type="Proteomes" id="UP000019423"/>
    </source>
</evidence>
<proteinExistence type="predicted"/>
<dbReference type="KEGG" id="hsw:Hsw_1617"/>
<reference evidence="1 2" key="1">
    <citation type="submission" date="2014-01" db="EMBL/GenBank/DDBJ databases">
        <title>Complete genome sequence of ionizing-radiation resistance bacterium Hymenobacter swuensis DY53.</title>
        <authorList>
            <person name="Jung J.-H."/>
            <person name="Jeong S.-W."/>
            <person name="Joe M.-H."/>
            <person name="Cho y.-j."/>
            <person name="Kim M.-K."/>
            <person name="Lim S.-Y."/>
        </authorList>
    </citation>
    <scope>NUCLEOTIDE SEQUENCE [LARGE SCALE GENOMIC DNA]</scope>
    <source>
        <strain evidence="1 2">DY53</strain>
    </source>
</reference>
<protein>
    <submittedName>
        <fullName evidence="1">Uncharacterized protein</fullName>
    </submittedName>
</protein>
<sequence>MDTSVSTPNLAATALALLLLADLLPTYPIDNGSVFRHNHQSVSAAAPCRHRRHRP</sequence>
<keyword evidence="2" id="KW-1185">Reference proteome</keyword>
<dbReference type="EMBL" id="CP007145">
    <property type="protein sequence ID" value="AHJ97212.1"/>
    <property type="molecule type" value="Genomic_DNA"/>
</dbReference>